<gene>
    <name evidence="2" type="ORF">NB037_10945</name>
</gene>
<feature type="domain" description="Amidase" evidence="1">
    <location>
        <begin position="1"/>
        <end position="319"/>
    </location>
</feature>
<accession>A0A9X2E027</accession>
<dbReference type="Gene3D" id="3.90.1300.10">
    <property type="entry name" value="Amidase signature (AS) domain"/>
    <property type="match status" value="1"/>
</dbReference>
<dbReference type="PANTHER" id="PTHR11895">
    <property type="entry name" value="TRANSAMIDASE"/>
    <property type="match status" value="1"/>
</dbReference>
<organism evidence="2 3">
    <name type="scientific">Rathayibacter rubneri</name>
    <dbReference type="NCBI Taxonomy" id="2950106"/>
    <lineage>
        <taxon>Bacteria</taxon>
        <taxon>Bacillati</taxon>
        <taxon>Actinomycetota</taxon>
        <taxon>Actinomycetes</taxon>
        <taxon>Micrococcales</taxon>
        <taxon>Microbacteriaceae</taxon>
        <taxon>Rathayibacter</taxon>
    </lineage>
</organism>
<dbReference type="SUPFAM" id="SSF75304">
    <property type="entry name" value="Amidase signature (AS) enzymes"/>
    <property type="match status" value="1"/>
</dbReference>
<sequence>VVLGSTNLDQFATGLVGSRSPYGAVRHAVDESRISGGSSSGSAVAVALGAADFALGTDTAGSGRVPAAFHGLVGLKPTKGWVSAAGVVPACRSLDVVTVMAADPAVARRALEVMAGPDARDPLSRAGAAPLLESAPRIGVPLPGQLGELAPGWAEAFDAEVARWAATGAEVVELDIEVFLETARMLYDGAFVAERYAAVGAFVDAHPHEVDPTVGRIIGAARDLPAWKLFQDQERLDRARVVSDAVFERIDALLLPTTVEHPTLAAVAADPIGVNSRLGRFTNFANLLDLAAVAYPAGVVDALPFGVQLIGPAFTDYRLADLVWNRS</sequence>
<keyword evidence="3" id="KW-1185">Reference proteome</keyword>
<evidence type="ECO:0000313" key="3">
    <source>
        <dbReference type="Proteomes" id="UP001155240"/>
    </source>
</evidence>
<proteinExistence type="predicted"/>
<protein>
    <submittedName>
        <fullName evidence="2">Amidase family protein</fullName>
    </submittedName>
</protein>
<dbReference type="Gene3D" id="1.20.58.1700">
    <property type="match status" value="1"/>
</dbReference>
<dbReference type="Proteomes" id="UP001155240">
    <property type="component" value="Unassembled WGS sequence"/>
</dbReference>
<dbReference type="Pfam" id="PF01425">
    <property type="entry name" value="Amidase"/>
    <property type="match status" value="1"/>
</dbReference>
<feature type="non-terminal residue" evidence="2">
    <location>
        <position position="1"/>
    </location>
</feature>
<comment type="caution">
    <text evidence="2">The sequence shown here is derived from an EMBL/GenBank/DDBJ whole genome shotgun (WGS) entry which is preliminary data.</text>
</comment>
<dbReference type="EMBL" id="JAMRYM010000043">
    <property type="protein sequence ID" value="MCM6762933.1"/>
    <property type="molecule type" value="Genomic_DNA"/>
</dbReference>
<dbReference type="AlphaFoldDB" id="A0A9X2E027"/>
<dbReference type="GO" id="GO:0003824">
    <property type="term" value="F:catalytic activity"/>
    <property type="evidence" value="ECO:0007669"/>
    <property type="project" value="InterPro"/>
</dbReference>
<dbReference type="PANTHER" id="PTHR11895:SF169">
    <property type="entry name" value="GLUTAMYL-TRNA(GLN) AMIDOTRANSFERASE"/>
    <property type="match status" value="1"/>
</dbReference>
<reference evidence="2" key="1">
    <citation type="submission" date="2022-06" db="EMBL/GenBank/DDBJ databases">
        <title>Whole genome shotgun sequencing (WGS) of Rathayibacter sp. ZW T2_19, isolated from stored onions (Allium cepa).</title>
        <authorList>
            <person name="Stoll D.A."/>
            <person name="Huch M."/>
        </authorList>
    </citation>
    <scope>NUCLEOTIDE SEQUENCE</scope>
    <source>
        <strain evidence="2">ZW T2_19</strain>
    </source>
</reference>
<name>A0A9X2E027_9MICO</name>
<evidence type="ECO:0000259" key="1">
    <source>
        <dbReference type="Pfam" id="PF01425"/>
    </source>
</evidence>
<dbReference type="InterPro" id="IPR023631">
    <property type="entry name" value="Amidase_dom"/>
</dbReference>
<dbReference type="InterPro" id="IPR036928">
    <property type="entry name" value="AS_sf"/>
</dbReference>
<dbReference type="RefSeq" id="WP_251945689.1">
    <property type="nucleotide sequence ID" value="NZ_JAMRYM010000043.1"/>
</dbReference>
<dbReference type="InterPro" id="IPR000120">
    <property type="entry name" value="Amidase"/>
</dbReference>
<evidence type="ECO:0000313" key="2">
    <source>
        <dbReference type="EMBL" id="MCM6762933.1"/>
    </source>
</evidence>